<feature type="region of interest" description="Disordered" evidence="3">
    <location>
        <begin position="674"/>
        <end position="710"/>
    </location>
</feature>
<feature type="region of interest" description="Disordered" evidence="3">
    <location>
        <begin position="1628"/>
        <end position="1647"/>
    </location>
</feature>
<dbReference type="PROSITE" id="PS50831">
    <property type="entry name" value="SOHO"/>
    <property type="match status" value="1"/>
</dbReference>
<feature type="compositionally biased region" description="Polar residues" evidence="3">
    <location>
        <begin position="375"/>
        <end position="392"/>
    </location>
</feature>
<feature type="compositionally biased region" description="Basic and acidic residues" evidence="3">
    <location>
        <begin position="1629"/>
        <end position="1647"/>
    </location>
</feature>
<feature type="compositionally biased region" description="Polar residues" evidence="3">
    <location>
        <begin position="799"/>
        <end position="810"/>
    </location>
</feature>
<dbReference type="Proteomes" id="UP000735302">
    <property type="component" value="Unassembled WGS sequence"/>
</dbReference>
<feature type="compositionally biased region" description="Polar residues" evidence="3">
    <location>
        <begin position="887"/>
        <end position="898"/>
    </location>
</feature>
<dbReference type="EMBL" id="BLXT01005511">
    <property type="protein sequence ID" value="GFO23492.1"/>
    <property type="molecule type" value="Genomic_DNA"/>
</dbReference>
<feature type="compositionally biased region" description="Low complexity" evidence="3">
    <location>
        <begin position="830"/>
        <end position="855"/>
    </location>
</feature>
<feature type="compositionally biased region" description="Basic and acidic residues" evidence="3">
    <location>
        <begin position="356"/>
        <end position="374"/>
    </location>
</feature>
<evidence type="ECO:0000313" key="5">
    <source>
        <dbReference type="EMBL" id="GFO23492.1"/>
    </source>
</evidence>
<feature type="compositionally biased region" description="Basic and acidic residues" evidence="3">
    <location>
        <begin position="1224"/>
        <end position="1247"/>
    </location>
</feature>
<feature type="compositionally biased region" description="Basic and acidic residues" evidence="3">
    <location>
        <begin position="1559"/>
        <end position="1579"/>
    </location>
</feature>
<evidence type="ECO:0000256" key="1">
    <source>
        <dbReference type="ARBA" id="ARBA00004282"/>
    </source>
</evidence>
<feature type="compositionally biased region" description="Basic and acidic residues" evidence="3">
    <location>
        <begin position="1422"/>
        <end position="1431"/>
    </location>
</feature>
<name>A0AAV4BWQ7_9GAST</name>
<feature type="compositionally biased region" description="Pro residues" evidence="3">
    <location>
        <begin position="492"/>
        <end position="504"/>
    </location>
</feature>
<feature type="region of interest" description="Disordered" evidence="3">
    <location>
        <begin position="963"/>
        <end position="994"/>
    </location>
</feature>
<evidence type="ECO:0000259" key="4">
    <source>
        <dbReference type="PROSITE" id="PS50831"/>
    </source>
</evidence>
<feature type="region of interest" description="Disordered" evidence="3">
    <location>
        <begin position="1173"/>
        <end position="1395"/>
    </location>
</feature>
<feature type="compositionally biased region" description="Polar residues" evidence="3">
    <location>
        <begin position="1038"/>
        <end position="1048"/>
    </location>
</feature>
<keyword evidence="6" id="KW-1185">Reference proteome</keyword>
<evidence type="ECO:0000313" key="6">
    <source>
        <dbReference type="Proteomes" id="UP000735302"/>
    </source>
</evidence>
<feature type="region of interest" description="Disordered" evidence="3">
    <location>
        <begin position="266"/>
        <end position="291"/>
    </location>
</feature>
<sequence length="1647" mass="184556">MLQYPCCLCVVPTDHRQPIQWAEQPRQSINHPASHAHGRDQAFRPRPPETSPILRSRVPTSPPSCVTPPPLPLAPSHPHLRHVPPDTSTPLQSNIHYKPYPDQPPSPTSDVTLSPRLKHKLVLSPPSRRKQQPPQRQIVQQVQYRSQDTHLIQQQQLIDRKRQQEEATLLQKKEERFHSQQQQQNAKPALFVQPIEIQKHYTGSYSSKKQQQQQQQQHHQQQQQKLKQQHQPHFQLDQQHSNLSQPYSLESSAPQKLSYFSIEEPFHPSQQHPQTPDKRFYHSAPQSPEMSRALTLPRPQNLQASNKAPENFPYQLMTPPGHSQPLPMKDFIEQMQEELVSPKETMSIKQQYEEFERKRKLEGEPEFRSNREQENAASQHFFTLQRPSQRSTFRAHEISNLPSYPPPQEPRTHHRRPPPPAPLNLRSPPVPRAGGDPFSPTSNPFSPPSYISRAGFFSPPASSYRGPSNDPHISRAMFFSPPPTSSSQRLFSPPPADPNRPRGPPSKVYRPTAMSEMLIRGSPTPSLPADVLRRRQDISPTPSEKSTLSEQVPGGVAWARGRKSRGLNLFLKQQNRLAALDADAQDDDARQQNAGHPVYGQPFQPQSRTYDDAALPGNGRVGSVTGDDSLGRGYYTVGRPSNLKFLSRSRSLQASPTVPAAYQGFYQEGREGQQVLRQVSDSSPRRIPITVKHEPPSQPVQGGQDQNHLDPGEIRQASEEIRNQFGLQSPSKQEQRQREQHYASSQNADHQWQHRQNSQPTQPWQASANRNIPINSRRSRRYSEEESSSSRQHPAEGSSKLSSSWQSPGTLQYGPRGPGSYATLPSKGSQQRTRQQQQHQQQEQGPQQEQEPQQTFFDRSATFSRPSDPIPVPTDTYATLPTIKPLKSSSTLGSLNLSDSHRAGDSRSGLSSSFPGRGNGPGFKSSQSSFEFGDRRDLEHTLDDSYTRKDFSRPLWANTDLDRKYSQRSSVSSSQGEDGHSPHSDNAVSSSDSRDTIIAKEEKCLQEILPHPRSFVNSSEPPAVQMYPYPEGSDHSQRSQAFSSSQNYRGDVYPRQYLNSHQPPIDEMRSPEHHPRRHGAGESQPQSRLGPPTSPKPGRRIPITVVHERSAPAHVTPGVRELDNQFIVRCGQNLTPIFYHRETSVYPASPYKPSDYRPNGPSSDDLYGLSHVPSKPADNWGSQTLPARSKVEGREAKPFPPETSLRNIAPVWKPSGGGVGSLTIKKEYKPVRLDTSKKPVQREEQRTQPEQSLDDPHSTWRPPPRGAPVDSPAPPSSSYPTFPSLPPPLDTSNDSVFSASSGPSAPPPALSNSSTSSSLWATATDQTDFSDSTLVSSSVHAGRHTHMNGESGGGQSEAGAATGADDSRLPPTQSPYITLLQKSRDPEDSEDNISNLKFVHKPIMVKDDGQLPRGATYIGSQHKMEGDRSVTEDYYTSTAPPDTSAASSSRLVEQKPVKYEGIGPLNKEGVPLANRKNVTEENQHQWYKQMYKSLHRTDKKEAAAEQLDASSDVIYYDLMPEEKNTYKPTYTFPDDISDTKSEEGLDVGSYRPSYGKSKSKVDDSGYRSEPEGRHKDVMKFRSKSTSSSDGKDGRRKWNPPNVRSKIEVYRCQPRSIMDYEPGFSSIAFREAKSPHNPRIDKPGDFSQ</sequence>
<comment type="subcellular location">
    <subcellularLocation>
        <location evidence="1">Cell junction</location>
    </subcellularLocation>
</comment>
<feature type="compositionally biased region" description="Polar residues" evidence="3">
    <location>
        <begin position="1319"/>
        <end position="1339"/>
    </location>
</feature>
<proteinExistence type="predicted"/>
<feature type="region of interest" description="Disordered" evidence="3">
    <location>
        <begin position="461"/>
        <end position="509"/>
    </location>
</feature>
<feature type="region of interest" description="Disordered" evidence="3">
    <location>
        <begin position="1409"/>
        <end position="1477"/>
    </location>
</feature>
<feature type="domain" description="SoHo" evidence="4">
    <location>
        <begin position="1453"/>
        <end position="1535"/>
    </location>
</feature>
<gene>
    <name evidence="5" type="ORF">PoB_004999700</name>
</gene>
<feature type="region of interest" description="Disordered" evidence="3">
    <location>
        <begin position="583"/>
        <end position="605"/>
    </location>
</feature>
<dbReference type="InterPro" id="IPR003127">
    <property type="entry name" value="SoHo_dom"/>
</dbReference>
<feature type="compositionally biased region" description="Low complexity" evidence="3">
    <location>
        <begin position="1290"/>
        <end position="1303"/>
    </location>
</feature>
<feature type="region of interest" description="Disordered" evidence="3">
    <location>
        <begin position="1010"/>
        <end position="1100"/>
    </location>
</feature>
<feature type="compositionally biased region" description="Basic and acidic residues" evidence="3">
    <location>
        <begin position="37"/>
        <end position="47"/>
    </location>
</feature>
<feature type="compositionally biased region" description="Low complexity" evidence="3">
    <location>
        <begin position="208"/>
        <end position="233"/>
    </location>
</feature>
<comment type="caution">
    <text evidence="5">The sequence shown here is derived from an EMBL/GenBank/DDBJ whole genome shotgun (WGS) entry which is preliminary data.</text>
</comment>
<feature type="compositionally biased region" description="Polar residues" evidence="3">
    <location>
        <begin position="742"/>
        <end position="768"/>
    </location>
</feature>
<protein>
    <submittedName>
        <fullName evidence="5">Sorbin and sh3 domain-containing protein 2</fullName>
    </submittedName>
</protein>
<organism evidence="5 6">
    <name type="scientific">Plakobranchus ocellatus</name>
    <dbReference type="NCBI Taxonomy" id="259542"/>
    <lineage>
        <taxon>Eukaryota</taxon>
        <taxon>Metazoa</taxon>
        <taxon>Spiralia</taxon>
        <taxon>Lophotrochozoa</taxon>
        <taxon>Mollusca</taxon>
        <taxon>Gastropoda</taxon>
        <taxon>Heterobranchia</taxon>
        <taxon>Euthyneura</taxon>
        <taxon>Panpulmonata</taxon>
        <taxon>Sacoglossa</taxon>
        <taxon>Placobranchoidea</taxon>
        <taxon>Plakobranchidae</taxon>
        <taxon>Plakobranchus</taxon>
    </lineage>
</organism>
<feature type="region of interest" description="Disordered" evidence="3">
    <location>
        <begin position="202"/>
        <end position="233"/>
    </location>
</feature>
<dbReference type="SMART" id="SM00459">
    <property type="entry name" value="Sorb"/>
    <property type="match status" value="1"/>
</dbReference>
<feature type="region of interest" description="Disordered" evidence="3">
    <location>
        <begin position="1526"/>
        <end position="1607"/>
    </location>
</feature>
<evidence type="ECO:0000256" key="2">
    <source>
        <dbReference type="ARBA" id="ARBA00022949"/>
    </source>
</evidence>
<evidence type="ECO:0000256" key="3">
    <source>
        <dbReference type="SAM" id="MobiDB-lite"/>
    </source>
</evidence>
<feature type="compositionally biased region" description="Pro residues" evidence="3">
    <location>
        <begin position="1261"/>
        <end position="1289"/>
    </location>
</feature>
<dbReference type="GO" id="GO:0070161">
    <property type="term" value="C:anchoring junction"/>
    <property type="evidence" value="ECO:0007669"/>
    <property type="project" value="UniProtKB-SubCell"/>
</dbReference>
<feature type="region of interest" description="Disordered" evidence="3">
    <location>
        <begin position="356"/>
        <end position="446"/>
    </location>
</feature>
<feature type="compositionally biased region" description="Pro residues" evidence="3">
    <location>
        <begin position="60"/>
        <end position="75"/>
    </location>
</feature>
<feature type="compositionally biased region" description="Basic and acidic residues" evidence="3">
    <location>
        <begin position="1064"/>
        <end position="1073"/>
    </location>
</feature>
<feature type="region of interest" description="Disordered" evidence="3">
    <location>
        <begin position="725"/>
        <end position="931"/>
    </location>
</feature>
<feature type="region of interest" description="Disordered" evidence="3">
    <location>
        <begin position="27"/>
        <end position="116"/>
    </location>
</feature>
<feature type="compositionally biased region" description="Polar residues" evidence="3">
    <location>
        <begin position="86"/>
        <end position="95"/>
    </location>
</feature>
<feature type="compositionally biased region" description="Low complexity" evidence="3">
    <location>
        <begin position="1436"/>
        <end position="1449"/>
    </location>
</feature>
<keyword evidence="2" id="KW-0965">Cell junction</keyword>
<accession>A0AAV4BWQ7</accession>
<reference evidence="5 6" key="1">
    <citation type="journal article" date="2021" name="Elife">
        <title>Chloroplast acquisition without the gene transfer in kleptoplastic sea slugs, Plakobranchus ocellatus.</title>
        <authorList>
            <person name="Maeda T."/>
            <person name="Takahashi S."/>
            <person name="Yoshida T."/>
            <person name="Shimamura S."/>
            <person name="Takaki Y."/>
            <person name="Nagai Y."/>
            <person name="Toyoda A."/>
            <person name="Suzuki Y."/>
            <person name="Arimoto A."/>
            <person name="Ishii H."/>
            <person name="Satoh N."/>
            <person name="Nishiyama T."/>
            <person name="Hasebe M."/>
            <person name="Maruyama T."/>
            <person name="Minagawa J."/>
            <person name="Obokata J."/>
            <person name="Shigenobu S."/>
        </authorList>
    </citation>
    <scope>NUCLEOTIDE SEQUENCE [LARGE SCALE GENOMIC DNA]</scope>
</reference>